<dbReference type="InterPro" id="IPR000043">
    <property type="entry name" value="Adenosylhomocysteinase-like"/>
</dbReference>
<dbReference type="GO" id="GO:0005829">
    <property type="term" value="C:cytosol"/>
    <property type="evidence" value="ECO:0007669"/>
    <property type="project" value="TreeGrafter"/>
</dbReference>
<dbReference type="PROSITE" id="PS00738">
    <property type="entry name" value="ADOHCYASE_1"/>
    <property type="match status" value="1"/>
</dbReference>
<sequence length="407" mass="45608">MEKDLWNRKGSIAVSSISAGASPKIGQFQGQTPKRALARTYSPFRKSRSRSSSFSSCDSTASYSDNSISSDEDDGVSPREKEQQSSSGFSDFCIKNISRADFGQREIEIAEQEMPGLILLRKRNANDRPLEGAKIVGCTHVTAQSAVLIESLCMLGAQVRWCACNIYSTQNEVAAALAEKGYPIYAWKAETEEDFWWCIEKCINAPGWNPNMILDDGGDSTHLMYKKFPEQVDELTRSRSLSELEKTTEHRVAESAKSTAKHMQKQAALSAEKASKNKVQLRTLQEENKFLLQKVQTLESELKWSKKEKKRLTSEREKRDSGQLNHKNSSTNAISRQVSQDSMQNNVEDLTQNKESAKRIDVLNEQNSTLKYFLLPVFFILLAMLVSFAFGIIGSNTPVSNQASKTQ</sequence>
<protein>
    <submittedName>
        <fullName evidence="3">Adenosylhomocysteinase 3 isoform X2</fullName>
    </submittedName>
</protein>
<feature type="region of interest" description="Disordered" evidence="1">
    <location>
        <begin position="306"/>
        <end position="343"/>
    </location>
</feature>
<gene>
    <name evidence="3" type="ORF">PACLA_8A036861</name>
</gene>
<dbReference type="FunFam" id="3.40.50.1480:FF:000002">
    <property type="entry name" value="Adenosylhomocysteinase"/>
    <property type="match status" value="1"/>
</dbReference>
<keyword evidence="2" id="KW-1133">Transmembrane helix</keyword>
<evidence type="ECO:0000313" key="4">
    <source>
        <dbReference type="Proteomes" id="UP001152795"/>
    </source>
</evidence>
<feature type="region of interest" description="Disordered" evidence="1">
    <location>
        <begin position="20"/>
        <end position="88"/>
    </location>
</feature>
<name>A0A7D9HT95_PARCT</name>
<dbReference type="SMART" id="SM00996">
    <property type="entry name" value="AdoHcyase"/>
    <property type="match status" value="1"/>
</dbReference>
<reference evidence="3" key="1">
    <citation type="submission" date="2020-04" db="EMBL/GenBank/DDBJ databases">
        <authorList>
            <person name="Alioto T."/>
            <person name="Alioto T."/>
            <person name="Gomez Garrido J."/>
        </authorList>
    </citation>
    <scope>NUCLEOTIDE SEQUENCE</scope>
    <source>
        <strain evidence="3">A484AB</strain>
    </source>
</reference>
<feature type="compositionally biased region" description="Basic and acidic residues" evidence="1">
    <location>
        <begin position="306"/>
        <end position="321"/>
    </location>
</feature>
<feature type="compositionally biased region" description="Low complexity" evidence="1">
    <location>
        <begin position="50"/>
        <end position="67"/>
    </location>
</feature>
<organism evidence="3 4">
    <name type="scientific">Paramuricea clavata</name>
    <name type="common">Red gorgonian</name>
    <name type="synonym">Violescent sea-whip</name>
    <dbReference type="NCBI Taxonomy" id="317549"/>
    <lineage>
        <taxon>Eukaryota</taxon>
        <taxon>Metazoa</taxon>
        <taxon>Cnidaria</taxon>
        <taxon>Anthozoa</taxon>
        <taxon>Octocorallia</taxon>
        <taxon>Malacalcyonacea</taxon>
        <taxon>Plexauridae</taxon>
        <taxon>Paramuricea</taxon>
    </lineage>
</organism>
<dbReference type="AlphaFoldDB" id="A0A7D9HT95"/>
<dbReference type="PANTHER" id="PTHR23420:SF0">
    <property type="entry name" value="ADENOSYLHOMOCYSTEINASE"/>
    <property type="match status" value="1"/>
</dbReference>
<proteinExistence type="predicted"/>
<keyword evidence="2" id="KW-0472">Membrane</keyword>
<feature type="transmembrane region" description="Helical" evidence="2">
    <location>
        <begin position="372"/>
        <end position="393"/>
    </location>
</feature>
<dbReference type="OrthoDB" id="6021944at2759"/>
<dbReference type="Proteomes" id="UP001152795">
    <property type="component" value="Unassembled WGS sequence"/>
</dbReference>
<keyword evidence="4" id="KW-1185">Reference proteome</keyword>
<feature type="compositionally biased region" description="Polar residues" evidence="1">
    <location>
        <begin position="322"/>
        <end position="343"/>
    </location>
</feature>
<dbReference type="PANTHER" id="PTHR23420">
    <property type="entry name" value="ADENOSYLHOMOCYSTEINASE"/>
    <property type="match status" value="1"/>
</dbReference>
<comment type="caution">
    <text evidence="3">The sequence shown here is derived from an EMBL/GenBank/DDBJ whole genome shotgun (WGS) entry which is preliminary data.</text>
</comment>
<evidence type="ECO:0000256" key="1">
    <source>
        <dbReference type="SAM" id="MobiDB-lite"/>
    </source>
</evidence>
<dbReference type="Pfam" id="PF05221">
    <property type="entry name" value="AdoHcyase"/>
    <property type="match status" value="1"/>
</dbReference>
<dbReference type="InterPro" id="IPR042172">
    <property type="entry name" value="Adenosylhomocyst_ase-like_sf"/>
</dbReference>
<feature type="compositionally biased region" description="Basic and acidic residues" evidence="1">
    <location>
        <begin position="237"/>
        <end position="254"/>
    </location>
</feature>
<feature type="region of interest" description="Disordered" evidence="1">
    <location>
        <begin position="237"/>
        <end position="274"/>
    </location>
</feature>
<dbReference type="GO" id="GO:0033353">
    <property type="term" value="P:S-adenosylmethionine cycle"/>
    <property type="evidence" value="ECO:0007669"/>
    <property type="project" value="TreeGrafter"/>
</dbReference>
<keyword evidence="2" id="KW-0812">Transmembrane</keyword>
<evidence type="ECO:0000256" key="2">
    <source>
        <dbReference type="SAM" id="Phobius"/>
    </source>
</evidence>
<dbReference type="EMBL" id="CACRXK020001467">
    <property type="protein sequence ID" value="CAB3989325.1"/>
    <property type="molecule type" value="Genomic_DNA"/>
</dbReference>
<dbReference type="InterPro" id="IPR020082">
    <property type="entry name" value="S-Ado-L-homoCys_hydrolase_CS"/>
</dbReference>
<evidence type="ECO:0000313" key="3">
    <source>
        <dbReference type="EMBL" id="CAB3989325.1"/>
    </source>
</evidence>
<dbReference type="Gene3D" id="3.40.50.1480">
    <property type="entry name" value="Adenosylhomocysteinase-like"/>
    <property type="match status" value="1"/>
</dbReference>
<dbReference type="SUPFAM" id="SSF52283">
    <property type="entry name" value="Formate/glycerate dehydrogenase catalytic domain-like"/>
    <property type="match status" value="1"/>
</dbReference>
<accession>A0A7D9HT95</accession>